<dbReference type="AlphaFoldDB" id="A0A1I7T6J0"/>
<dbReference type="Pfam" id="PF10318">
    <property type="entry name" value="7TM_GPCR_Srh"/>
    <property type="match status" value="1"/>
</dbReference>
<accession>A0A1I7T6J0</accession>
<evidence type="ECO:0000256" key="1">
    <source>
        <dbReference type="SAM" id="Phobius"/>
    </source>
</evidence>
<feature type="transmembrane region" description="Helical" evidence="1">
    <location>
        <begin position="29"/>
        <end position="48"/>
    </location>
</feature>
<keyword evidence="1" id="KW-0472">Membrane</keyword>
<keyword evidence="2" id="KW-1185">Reference proteome</keyword>
<proteinExistence type="predicted"/>
<dbReference type="Proteomes" id="UP000095282">
    <property type="component" value="Unplaced"/>
</dbReference>
<name>A0A1I7T6J0_9PELO</name>
<dbReference type="InterPro" id="IPR019422">
    <property type="entry name" value="7TM_GPCR_serpentine_rcpt_Srh"/>
</dbReference>
<keyword evidence="1" id="KW-1133">Transmembrane helix</keyword>
<reference evidence="3" key="1">
    <citation type="submission" date="2016-11" db="UniProtKB">
        <authorList>
            <consortium name="WormBaseParasite"/>
        </authorList>
    </citation>
    <scope>IDENTIFICATION</scope>
</reference>
<protein>
    <submittedName>
        <fullName evidence="3">Secreted protein</fullName>
    </submittedName>
</protein>
<evidence type="ECO:0000313" key="3">
    <source>
        <dbReference type="WBParaSite" id="Csp11.Scaffold522.g2892.t1"/>
    </source>
</evidence>
<dbReference type="WBParaSite" id="Csp11.Scaffold522.g2892.t1">
    <property type="protein sequence ID" value="Csp11.Scaffold522.g2892.t1"/>
    <property type="gene ID" value="Csp11.Scaffold522.g2892"/>
</dbReference>
<keyword evidence="1" id="KW-0812">Transmembrane</keyword>
<dbReference type="PANTHER" id="PTHR47405">
    <property type="entry name" value="SERPENTINE RECEPTOR, CLASS H-RELATED"/>
    <property type="match status" value="1"/>
</dbReference>
<organism evidence="2 3">
    <name type="scientific">Caenorhabditis tropicalis</name>
    <dbReference type="NCBI Taxonomy" id="1561998"/>
    <lineage>
        <taxon>Eukaryota</taxon>
        <taxon>Metazoa</taxon>
        <taxon>Ecdysozoa</taxon>
        <taxon>Nematoda</taxon>
        <taxon>Chromadorea</taxon>
        <taxon>Rhabditida</taxon>
        <taxon>Rhabditina</taxon>
        <taxon>Rhabditomorpha</taxon>
        <taxon>Rhabditoidea</taxon>
        <taxon>Rhabditidae</taxon>
        <taxon>Peloderinae</taxon>
        <taxon>Caenorhabditis</taxon>
    </lineage>
</organism>
<evidence type="ECO:0000313" key="2">
    <source>
        <dbReference type="Proteomes" id="UP000095282"/>
    </source>
</evidence>
<sequence>MVHFLFIFVPFLMIFTAHFVNVHSKYFAISMLIMIQEHGSCSALILLLTGKFLRNAAKELLSIKTLQSIFERSETVC</sequence>